<name>A0A8J7M9T4_9BACT</name>
<evidence type="ECO:0000256" key="1">
    <source>
        <dbReference type="ARBA" id="ARBA00022741"/>
    </source>
</evidence>
<evidence type="ECO:0000256" key="3">
    <source>
        <dbReference type="ARBA" id="ARBA00061607"/>
    </source>
</evidence>
<comment type="caution">
    <text evidence="5">The sequence shown here is derived from an EMBL/GenBank/DDBJ whole genome shotgun (WGS) entry which is preliminary data.</text>
</comment>
<protein>
    <submittedName>
        <fullName evidence="5">MoxR family ATPase</fullName>
    </submittedName>
</protein>
<accession>A0A8J7M9T4</accession>
<dbReference type="InterPro" id="IPR027417">
    <property type="entry name" value="P-loop_NTPase"/>
</dbReference>
<dbReference type="Pfam" id="PF17863">
    <property type="entry name" value="AAA_lid_2"/>
    <property type="match status" value="1"/>
</dbReference>
<dbReference type="Proteomes" id="UP000624703">
    <property type="component" value="Unassembled WGS sequence"/>
</dbReference>
<dbReference type="PANTHER" id="PTHR42759:SF1">
    <property type="entry name" value="MAGNESIUM-CHELATASE SUBUNIT CHLD"/>
    <property type="match status" value="1"/>
</dbReference>
<organism evidence="5 6">
    <name type="scientific">Persicirhabdus sediminis</name>
    <dbReference type="NCBI Taxonomy" id="454144"/>
    <lineage>
        <taxon>Bacteria</taxon>
        <taxon>Pseudomonadati</taxon>
        <taxon>Verrucomicrobiota</taxon>
        <taxon>Verrucomicrobiia</taxon>
        <taxon>Verrucomicrobiales</taxon>
        <taxon>Verrucomicrobiaceae</taxon>
        <taxon>Persicirhabdus</taxon>
    </lineage>
</organism>
<dbReference type="InterPro" id="IPR041628">
    <property type="entry name" value="ChlI/MoxR_AAA_lid"/>
</dbReference>
<reference evidence="5" key="1">
    <citation type="submission" date="2021-01" db="EMBL/GenBank/DDBJ databases">
        <title>Modified the classification status of verrucomicrobia.</title>
        <authorList>
            <person name="Feng X."/>
        </authorList>
    </citation>
    <scope>NUCLEOTIDE SEQUENCE</scope>
    <source>
        <strain evidence="5">_KCTC 22039</strain>
    </source>
</reference>
<feature type="domain" description="AAA+ ATPase" evidence="4">
    <location>
        <begin position="50"/>
        <end position="191"/>
    </location>
</feature>
<dbReference type="GO" id="GO:0016887">
    <property type="term" value="F:ATP hydrolysis activity"/>
    <property type="evidence" value="ECO:0007669"/>
    <property type="project" value="InterPro"/>
</dbReference>
<dbReference type="Gene3D" id="3.40.50.300">
    <property type="entry name" value="P-loop containing nucleotide triphosphate hydrolases"/>
    <property type="match status" value="1"/>
</dbReference>
<dbReference type="InterPro" id="IPR011703">
    <property type="entry name" value="ATPase_AAA-3"/>
</dbReference>
<dbReference type="InterPro" id="IPR003593">
    <property type="entry name" value="AAA+_ATPase"/>
</dbReference>
<evidence type="ECO:0000313" key="6">
    <source>
        <dbReference type="Proteomes" id="UP000624703"/>
    </source>
</evidence>
<dbReference type="Gene3D" id="1.10.8.80">
    <property type="entry name" value="Magnesium chelatase subunit I, C-Terminal domain"/>
    <property type="match status" value="1"/>
</dbReference>
<evidence type="ECO:0000256" key="2">
    <source>
        <dbReference type="ARBA" id="ARBA00022840"/>
    </source>
</evidence>
<sequence>MEMEETNPFTQSVVSSRSAQAIMNEIQVELKRVFLGQDDVVKQVLASLLAGGHVLIEGKPGLGKTHLVLALANTFGADFGRIQFTPDLMPSDVSGFTLFDMKSQTFQLRKGPVFTNLLLADEINRAPAKTQSALLEVMQEQQVTIDGDSLPLDAPFMTLATENPIEQEGTYPLPEAQLDRFLMKVVIDYPAKATEEMIVSQVTQRAGGKGLNPNAVREVCTKQDILSAQQECADVRVVAEVVKYAVELCRATRETGVISLGAGTRGAISLIQVAKAYALMAGRDFVTPDDVKDASLPVLRHRVQLSPEFLISGQTVDEAVSQIVQSVEAPRI</sequence>
<dbReference type="SUPFAM" id="SSF52540">
    <property type="entry name" value="P-loop containing nucleoside triphosphate hydrolases"/>
    <property type="match status" value="1"/>
</dbReference>
<dbReference type="PANTHER" id="PTHR42759">
    <property type="entry name" value="MOXR FAMILY PROTEIN"/>
    <property type="match status" value="1"/>
</dbReference>
<dbReference type="GO" id="GO:0005524">
    <property type="term" value="F:ATP binding"/>
    <property type="evidence" value="ECO:0007669"/>
    <property type="project" value="UniProtKB-KW"/>
</dbReference>
<dbReference type="PIRSF" id="PIRSF002849">
    <property type="entry name" value="AAA_ATPase_chaperone_MoxR_prd"/>
    <property type="match status" value="1"/>
</dbReference>
<evidence type="ECO:0000313" key="5">
    <source>
        <dbReference type="EMBL" id="MBK1789549.1"/>
    </source>
</evidence>
<keyword evidence="1" id="KW-0547">Nucleotide-binding</keyword>
<dbReference type="Pfam" id="PF07726">
    <property type="entry name" value="AAA_3"/>
    <property type="match status" value="1"/>
</dbReference>
<dbReference type="InterPro" id="IPR050764">
    <property type="entry name" value="CbbQ/NirQ/NorQ/GpvN"/>
</dbReference>
<dbReference type="SMART" id="SM00382">
    <property type="entry name" value="AAA"/>
    <property type="match status" value="1"/>
</dbReference>
<proteinExistence type="inferred from homology"/>
<keyword evidence="2" id="KW-0067">ATP-binding</keyword>
<comment type="similarity">
    <text evidence="3">Belongs to the MoxR family.</text>
</comment>
<evidence type="ECO:0000259" key="4">
    <source>
        <dbReference type="SMART" id="SM00382"/>
    </source>
</evidence>
<dbReference type="AlphaFoldDB" id="A0A8J7M9T4"/>
<keyword evidence="6" id="KW-1185">Reference proteome</keyword>
<dbReference type="FunFam" id="3.40.50.300:FF:000640">
    <property type="entry name" value="MoxR family ATPase"/>
    <property type="match status" value="1"/>
</dbReference>
<gene>
    <name evidence="5" type="ORF">JIN82_00115</name>
</gene>
<dbReference type="EMBL" id="JAENIM010000007">
    <property type="protein sequence ID" value="MBK1789549.1"/>
    <property type="molecule type" value="Genomic_DNA"/>
</dbReference>